<protein>
    <submittedName>
        <fullName evidence="2">Uncharacterized protein</fullName>
    </submittedName>
</protein>
<dbReference type="EMBL" id="QGNW01001463">
    <property type="protein sequence ID" value="RVW40244.1"/>
    <property type="molecule type" value="Genomic_DNA"/>
</dbReference>
<reference evidence="2 3" key="1">
    <citation type="journal article" date="2018" name="PLoS Genet.">
        <title>Population sequencing reveals clonal diversity and ancestral inbreeding in the grapevine cultivar Chardonnay.</title>
        <authorList>
            <person name="Roach M.J."/>
            <person name="Johnson D.L."/>
            <person name="Bohlmann J."/>
            <person name="van Vuuren H.J."/>
            <person name="Jones S.J."/>
            <person name="Pretorius I.S."/>
            <person name="Schmidt S.A."/>
            <person name="Borneman A.R."/>
        </authorList>
    </citation>
    <scope>NUCLEOTIDE SEQUENCE [LARGE SCALE GENOMIC DNA]</scope>
    <source>
        <strain evidence="3">cv. Chardonnay</strain>
        <tissue evidence="2">Leaf</tissue>
    </source>
</reference>
<evidence type="ECO:0000313" key="3">
    <source>
        <dbReference type="Proteomes" id="UP000288805"/>
    </source>
</evidence>
<comment type="caution">
    <text evidence="2">The sequence shown here is derived from an EMBL/GenBank/DDBJ whole genome shotgun (WGS) entry which is preliminary data.</text>
</comment>
<name>A0A438DXN2_VITVI</name>
<organism evidence="2 3">
    <name type="scientific">Vitis vinifera</name>
    <name type="common">Grape</name>
    <dbReference type="NCBI Taxonomy" id="29760"/>
    <lineage>
        <taxon>Eukaryota</taxon>
        <taxon>Viridiplantae</taxon>
        <taxon>Streptophyta</taxon>
        <taxon>Embryophyta</taxon>
        <taxon>Tracheophyta</taxon>
        <taxon>Spermatophyta</taxon>
        <taxon>Magnoliopsida</taxon>
        <taxon>eudicotyledons</taxon>
        <taxon>Gunneridae</taxon>
        <taxon>Pentapetalae</taxon>
        <taxon>rosids</taxon>
        <taxon>Vitales</taxon>
        <taxon>Vitaceae</taxon>
        <taxon>Viteae</taxon>
        <taxon>Vitis</taxon>
    </lineage>
</organism>
<dbReference type="AlphaFoldDB" id="A0A438DXN2"/>
<sequence length="260" mass="28378">MKITATTELPTTIPAILSSRARNASPDSDLISKGVPENLLAGKPEPQLAGLEREKDANVLDVDEKIAPEHGRRSGRKVRKGREVTVSSRRLASGLWRLQLPEVDAAMAGDGADKKILCYLGFIDHSPGIDRVRTPFPCQSNTKAYDSEAKDLLQSPHSMHHHKSGFLCRVSVFSVALNHFTVSSWLNCMSTEVYHVGTEKYLLPPFYLASGVHAKSDHLTGTIYGNACIIFHGVLSPAHLSLPVMHLGKGHFLVPETLDG</sequence>
<feature type="region of interest" description="Disordered" evidence="1">
    <location>
        <begin position="18"/>
        <end position="45"/>
    </location>
</feature>
<gene>
    <name evidence="2" type="ORF">CK203_078337</name>
</gene>
<evidence type="ECO:0000256" key="1">
    <source>
        <dbReference type="SAM" id="MobiDB-lite"/>
    </source>
</evidence>
<proteinExistence type="predicted"/>
<evidence type="ECO:0000313" key="2">
    <source>
        <dbReference type="EMBL" id="RVW40244.1"/>
    </source>
</evidence>
<accession>A0A438DXN2</accession>
<dbReference type="Proteomes" id="UP000288805">
    <property type="component" value="Unassembled WGS sequence"/>
</dbReference>